<dbReference type="OrthoDB" id="5324692at2759"/>
<feature type="region of interest" description="Disordered" evidence="2">
    <location>
        <begin position="1"/>
        <end position="23"/>
    </location>
</feature>
<evidence type="ECO:0000313" key="4">
    <source>
        <dbReference type="Proteomes" id="UP000800082"/>
    </source>
</evidence>
<dbReference type="AlphaFoldDB" id="A0A6A5RG85"/>
<evidence type="ECO:0000313" key="3">
    <source>
        <dbReference type="EMBL" id="KAF1926168.1"/>
    </source>
</evidence>
<reference evidence="3" key="1">
    <citation type="journal article" date="2020" name="Stud. Mycol.">
        <title>101 Dothideomycetes genomes: a test case for predicting lifestyles and emergence of pathogens.</title>
        <authorList>
            <person name="Haridas S."/>
            <person name="Albert R."/>
            <person name="Binder M."/>
            <person name="Bloem J."/>
            <person name="Labutti K."/>
            <person name="Salamov A."/>
            <person name="Andreopoulos B."/>
            <person name="Baker S."/>
            <person name="Barry K."/>
            <person name="Bills G."/>
            <person name="Bluhm B."/>
            <person name="Cannon C."/>
            <person name="Castanera R."/>
            <person name="Culley D."/>
            <person name="Daum C."/>
            <person name="Ezra D."/>
            <person name="Gonzalez J."/>
            <person name="Henrissat B."/>
            <person name="Kuo A."/>
            <person name="Liang C."/>
            <person name="Lipzen A."/>
            <person name="Lutzoni F."/>
            <person name="Magnuson J."/>
            <person name="Mondo S."/>
            <person name="Nolan M."/>
            <person name="Ohm R."/>
            <person name="Pangilinan J."/>
            <person name="Park H.-J."/>
            <person name="Ramirez L."/>
            <person name="Alfaro M."/>
            <person name="Sun H."/>
            <person name="Tritt A."/>
            <person name="Yoshinaga Y."/>
            <person name="Zwiers L.-H."/>
            <person name="Turgeon B."/>
            <person name="Goodwin S."/>
            <person name="Spatafora J."/>
            <person name="Crous P."/>
            <person name="Grigoriev I."/>
        </authorList>
    </citation>
    <scope>NUCLEOTIDE SEQUENCE</scope>
    <source>
        <strain evidence="3">CBS 183.55</strain>
    </source>
</reference>
<gene>
    <name evidence="3" type="ORF">M421DRAFT_218193</name>
</gene>
<sequence>MPLVKPELPPRPSSTAAEQKGRSPVFAPCPRSAFATGDSDWYNIATPRSFQGVDICPSCYDATFRDTPYAGCLTKAPPMHKDTVKRCDLSDRWNRAATFWLFLQGAPDLNLLGTVAALPPDEDGHCPNVNMQYPEPQQEDRPTATRTWYCLLDPTTGSLIEDLTVCSACVARANAIFPSMRGIFRSVADGHKVQATCDLLTVNKDGNRGGKYFDKMVEVAQQSLQTGTLDTRPLTDYIKKWAPVPVCMQADPALPGTKSWTFPTSIPHYAICEECYTYHIVPLLESSHPPTILKELRPAVWPSGFVCDLYSPRLIQWFKDACASGDLATYKQRIMAREAQAQEYKLKLDQLRIQHRQHEQQARLFSMQQHMARSQETVRAMQWNSSAYYAPPLDFSRSTEAMNQSHQAMLQAEMVEENMNMLRKEWVELYE</sequence>
<dbReference type="Proteomes" id="UP000800082">
    <property type="component" value="Unassembled WGS sequence"/>
</dbReference>
<evidence type="ECO:0000256" key="1">
    <source>
        <dbReference type="SAM" id="Coils"/>
    </source>
</evidence>
<keyword evidence="4" id="KW-1185">Reference proteome</keyword>
<organism evidence="3 4">
    <name type="scientific">Didymella exigua CBS 183.55</name>
    <dbReference type="NCBI Taxonomy" id="1150837"/>
    <lineage>
        <taxon>Eukaryota</taxon>
        <taxon>Fungi</taxon>
        <taxon>Dikarya</taxon>
        <taxon>Ascomycota</taxon>
        <taxon>Pezizomycotina</taxon>
        <taxon>Dothideomycetes</taxon>
        <taxon>Pleosporomycetidae</taxon>
        <taxon>Pleosporales</taxon>
        <taxon>Pleosporineae</taxon>
        <taxon>Didymellaceae</taxon>
        <taxon>Didymella</taxon>
    </lineage>
</organism>
<dbReference type="GeneID" id="54345936"/>
<protein>
    <submittedName>
        <fullName evidence="3">Uncharacterized protein</fullName>
    </submittedName>
</protein>
<dbReference type="RefSeq" id="XP_033446420.1">
    <property type="nucleotide sequence ID" value="XM_033588289.1"/>
</dbReference>
<evidence type="ECO:0000256" key="2">
    <source>
        <dbReference type="SAM" id="MobiDB-lite"/>
    </source>
</evidence>
<name>A0A6A5RG85_9PLEO</name>
<accession>A0A6A5RG85</accession>
<dbReference type="EMBL" id="ML978978">
    <property type="protein sequence ID" value="KAF1926168.1"/>
    <property type="molecule type" value="Genomic_DNA"/>
</dbReference>
<keyword evidence="1" id="KW-0175">Coiled coil</keyword>
<feature type="coiled-coil region" evidence="1">
    <location>
        <begin position="327"/>
        <end position="361"/>
    </location>
</feature>
<proteinExistence type="predicted"/>